<protein>
    <submittedName>
        <fullName evidence="2">Uncharacterized protein</fullName>
    </submittedName>
</protein>
<comment type="caution">
    <text evidence="2">The sequence shown here is derived from an EMBL/GenBank/DDBJ whole genome shotgun (WGS) entry which is preliminary data.</text>
</comment>
<proteinExistence type="predicted"/>
<reference evidence="2" key="1">
    <citation type="journal article" date="2020" name="J Insects Food Feed">
        <title>The yellow mealworm (Tenebrio molitor) genome: a resource for the emerging insects as food and feed industry.</title>
        <authorList>
            <person name="Eriksson T."/>
            <person name="Andere A."/>
            <person name="Kelstrup H."/>
            <person name="Emery V."/>
            <person name="Picard C."/>
        </authorList>
    </citation>
    <scope>NUCLEOTIDE SEQUENCE</scope>
    <source>
        <strain evidence="2">Stoneville</strain>
        <tissue evidence="2">Whole head</tissue>
    </source>
</reference>
<feature type="coiled-coil region" evidence="1">
    <location>
        <begin position="262"/>
        <end position="289"/>
    </location>
</feature>
<keyword evidence="1" id="KW-0175">Coiled coil</keyword>
<accession>A0A8J6H9Y3</accession>
<dbReference type="AlphaFoldDB" id="A0A8J6H9Y3"/>
<organism evidence="2 3">
    <name type="scientific">Tenebrio molitor</name>
    <name type="common">Yellow mealworm beetle</name>
    <dbReference type="NCBI Taxonomy" id="7067"/>
    <lineage>
        <taxon>Eukaryota</taxon>
        <taxon>Metazoa</taxon>
        <taxon>Ecdysozoa</taxon>
        <taxon>Arthropoda</taxon>
        <taxon>Hexapoda</taxon>
        <taxon>Insecta</taxon>
        <taxon>Pterygota</taxon>
        <taxon>Neoptera</taxon>
        <taxon>Endopterygota</taxon>
        <taxon>Coleoptera</taxon>
        <taxon>Polyphaga</taxon>
        <taxon>Cucujiformia</taxon>
        <taxon>Tenebrionidae</taxon>
        <taxon>Tenebrio</taxon>
    </lineage>
</organism>
<reference evidence="2" key="2">
    <citation type="submission" date="2021-08" db="EMBL/GenBank/DDBJ databases">
        <authorList>
            <person name="Eriksson T."/>
        </authorList>
    </citation>
    <scope>NUCLEOTIDE SEQUENCE</scope>
    <source>
        <strain evidence="2">Stoneville</strain>
        <tissue evidence="2">Whole head</tissue>
    </source>
</reference>
<evidence type="ECO:0000313" key="2">
    <source>
        <dbReference type="EMBL" id="KAH0810451.1"/>
    </source>
</evidence>
<evidence type="ECO:0000256" key="1">
    <source>
        <dbReference type="SAM" id="Coils"/>
    </source>
</evidence>
<gene>
    <name evidence="2" type="ORF">GEV33_012339</name>
</gene>
<dbReference type="EMBL" id="JABDTM020027477">
    <property type="protein sequence ID" value="KAH0810451.1"/>
    <property type="molecule type" value="Genomic_DNA"/>
</dbReference>
<name>A0A8J6H9Y3_TENMO</name>
<keyword evidence="3" id="KW-1185">Reference proteome</keyword>
<evidence type="ECO:0000313" key="3">
    <source>
        <dbReference type="Proteomes" id="UP000719412"/>
    </source>
</evidence>
<dbReference type="Proteomes" id="UP000719412">
    <property type="component" value="Unassembled WGS sequence"/>
</dbReference>
<sequence>MDSFYGGPRKPPAPPVINKLERVPAVPEVSMVENVFSAFNKSSKGCDFSTSRRQNMLNFDKSVCVENGDGDSFAFAKKHVRFKKSCPEPIFQKENVPQTVKSVPDLNGKTFKQIYMANVPDRHLDLSIFESPSNDVMDGNVSPDFFQFDSYNKSKQVESNSRVCNRLSPISETKKLKSIENVSPVSPRICDRAIGRDYFAKNREMCVANERNCDKSVQNRVETCTQTEHLTVDNVGALSHSNGSQIARKCTEIATPSDEPTIRDLYKIIQQQNEQIMLLQRQVNNLKTSIRQPEVNSIGVDSAPDRPFMKEIAGSPSKKGMFSFDVKATSFEFSIRPQHKLRKQNDFLEPKICEIVECDDTRNNSLRLDESLNVKDSYVSDVPSIEIKMDEYHSSDEDEPPVNVGLTFYQDLMDQVNNILRKVQKQSECQVAPNKRDLAGQTMKAVKQATLQHLKDIGVNLAPIQESSEVTRESELDVDNCNQSEISCAVQQLLMKYLPEDKLAKAINRPVQQKPKLKEKFKPANSEFSFATLQYMKKYNIIDGTHIFRCN</sequence>